<dbReference type="InterPro" id="IPR004304">
    <property type="entry name" value="FmdA_AmdA"/>
</dbReference>
<gene>
    <name evidence="2" type="ORF">C8P64_2600</name>
</gene>
<proteinExistence type="predicted"/>
<dbReference type="AlphaFoldDB" id="A0A2T6AED3"/>
<feature type="signal peptide" evidence="1">
    <location>
        <begin position="1"/>
        <end position="21"/>
    </location>
</feature>
<protein>
    <submittedName>
        <fullName evidence="2">Acetamidase/formamidase</fullName>
    </submittedName>
</protein>
<dbReference type="Gene3D" id="2.40.10.120">
    <property type="match status" value="1"/>
</dbReference>
<comment type="caution">
    <text evidence="2">The sequence shown here is derived from an EMBL/GenBank/DDBJ whole genome shotgun (WGS) entry which is preliminary data.</text>
</comment>
<dbReference type="PROSITE" id="PS51257">
    <property type="entry name" value="PROKAR_LIPOPROTEIN"/>
    <property type="match status" value="1"/>
</dbReference>
<feature type="chain" id="PRO_5015772795" evidence="1">
    <location>
        <begin position="22"/>
        <end position="345"/>
    </location>
</feature>
<dbReference type="SUPFAM" id="SSF141130">
    <property type="entry name" value="Acetamidase/Formamidase-like"/>
    <property type="match status" value="1"/>
</dbReference>
<sequence length="345" mass="38200">MKKSILLSAFCLFTLILVACKNENTEQEQATNKLEIEKNENTITPQFTLTKDQTHNKFSSAIEPILKVKSGAIIEVFTEDAFDEQLNPNSTVEDLKNLNFEPIHPLTGPVYVEDAAPGDILKVTLHKIELGEWGFNAIYPGFSFVADSIKGEYLRIYELGKDRTHVSFNDNIRIPLKPFLGVMGVAPPTDEMLSTIPPRANGGNMDDPNLTEGVTVYFPVFVEGALFSVGDGHAAQGLGEVCGTAIEAPLRVIYQLEVIKNKTMKEPQYETEDYYATTGFATTIDDAAKKATLYMIDYLMQEHNLSENEAYALCSLAGDLKIAETVDVPHMLVVMHMPKEVLGIN</sequence>
<evidence type="ECO:0000313" key="3">
    <source>
        <dbReference type="Proteomes" id="UP000244174"/>
    </source>
</evidence>
<organism evidence="2 3">
    <name type="scientific">Christiangramia gaetbulicola</name>
    <dbReference type="NCBI Taxonomy" id="703340"/>
    <lineage>
        <taxon>Bacteria</taxon>
        <taxon>Pseudomonadati</taxon>
        <taxon>Bacteroidota</taxon>
        <taxon>Flavobacteriia</taxon>
        <taxon>Flavobacteriales</taxon>
        <taxon>Flavobacteriaceae</taxon>
        <taxon>Christiangramia</taxon>
    </lineage>
</organism>
<keyword evidence="1" id="KW-0732">Signal</keyword>
<dbReference type="RefSeq" id="WP_108172486.1">
    <property type="nucleotide sequence ID" value="NZ_QBKQ01000003.1"/>
</dbReference>
<dbReference type="Proteomes" id="UP000244174">
    <property type="component" value="Unassembled WGS sequence"/>
</dbReference>
<dbReference type="Pfam" id="PF03069">
    <property type="entry name" value="FmdA_AmdA"/>
    <property type="match status" value="2"/>
</dbReference>
<dbReference type="Gene3D" id="2.60.120.580">
    <property type="entry name" value="Acetamidase/Formamidase-like domains"/>
    <property type="match status" value="1"/>
</dbReference>
<evidence type="ECO:0000313" key="2">
    <source>
        <dbReference type="EMBL" id="PTX42183.1"/>
    </source>
</evidence>
<dbReference type="PANTHER" id="PTHR31891">
    <property type="entry name" value="FORMAMIDASE C869.04-RELATED"/>
    <property type="match status" value="1"/>
</dbReference>
<keyword evidence="3" id="KW-1185">Reference proteome</keyword>
<reference evidence="2 3" key="1">
    <citation type="submission" date="2018-04" db="EMBL/GenBank/DDBJ databases">
        <title>Genomic Encyclopedia of Archaeal and Bacterial Type Strains, Phase II (KMG-II): from individual species to whole genera.</title>
        <authorList>
            <person name="Goeker M."/>
        </authorList>
    </citation>
    <scope>NUCLEOTIDE SEQUENCE [LARGE SCALE GENOMIC DNA]</scope>
    <source>
        <strain evidence="2 3">DSM 23082</strain>
    </source>
</reference>
<dbReference type="GO" id="GO:0016811">
    <property type="term" value="F:hydrolase activity, acting on carbon-nitrogen (but not peptide) bonds, in linear amides"/>
    <property type="evidence" value="ECO:0007669"/>
    <property type="project" value="InterPro"/>
</dbReference>
<dbReference type="EMBL" id="QBKQ01000003">
    <property type="protein sequence ID" value="PTX42183.1"/>
    <property type="molecule type" value="Genomic_DNA"/>
</dbReference>
<name>A0A2T6AED3_9FLAO</name>
<dbReference type="Gene3D" id="3.10.28.20">
    <property type="entry name" value="Acetamidase/Formamidase-like domains"/>
    <property type="match status" value="1"/>
</dbReference>
<accession>A0A2T6AED3</accession>
<evidence type="ECO:0000256" key="1">
    <source>
        <dbReference type="SAM" id="SignalP"/>
    </source>
</evidence>
<dbReference type="OrthoDB" id="9811740at2"/>
<dbReference type="PANTHER" id="PTHR31891:SF1">
    <property type="entry name" value="FORMAMIDASE C869.04-RELATED"/>
    <property type="match status" value="1"/>
</dbReference>